<gene>
    <name evidence="1" type="ORF">CRI94_02025</name>
</gene>
<sequence length="100" mass="11386">MILTSGEKKDTVRVTKEVPRPLLHLSTTSFHLDELRRSDSLTIESEYGHEIPWTIQHKPKWITVHQSDSTSVTASMSMSFTVDESLLPYGSDNSNQIDIR</sequence>
<dbReference type="EMBL" id="PDEQ01000001">
    <property type="protein sequence ID" value="PEN15089.1"/>
    <property type="molecule type" value="Genomic_DNA"/>
</dbReference>
<comment type="caution">
    <text evidence="1">The sequence shown here is derived from an EMBL/GenBank/DDBJ whole genome shotgun (WGS) entry which is preliminary data.</text>
</comment>
<protein>
    <recommendedName>
        <fullName evidence="3">BACON domain-containing protein</fullName>
    </recommendedName>
</protein>
<proteinExistence type="predicted"/>
<organism evidence="1 2">
    <name type="scientific">Longibacter salinarum</name>
    <dbReference type="NCBI Taxonomy" id="1850348"/>
    <lineage>
        <taxon>Bacteria</taxon>
        <taxon>Pseudomonadati</taxon>
        <taxon>Rhodothermota</taxon>
        <taxon>Rhodothermia</taxon>
        <taxon>Rhodothermales</taxon>
        <taxon>Salisaetaceae</taxon>
        <taxon>Longibacter</taxon>
    </lineage>
</organism>
<evidence type="ECO:0008006" key="3">
    <source>
        <dbReference type="Google" id="ProtNLM"/>
    </source>
</evidence>
<dbReference type="Proteomes" id="UP000220102">
    <property type="component" value="Unassembled WGS sequence"/>
</dbReference>
<evidence type="ECO:0000313" key="2">
    <source>
        <dbReference type="Proteomes" id="UP000220102"/>
    </source>
</evidence>
<dbReference type="AlphaFoldDB" id="A0A2A8D2A9"/>
<reference evidence="1 2" key="1">
    <citation type="submission" date="2017-10" db="EMBL/GenBank/DDBJ databases">
        <title>Draft genome of Longibacter Salinarum.</title>
        <authorList>
            <person name="Goh K.M."/>
            <person name="Shamsir M.S."/>
            <person name="Lim S.W."/>
        </authorList>
    </citation>
    <scope>NUCLEOTIDE SEQUENCE [LARGE SCALE GENOMIC DNA]</scope>
    <source>
        <strain evidence="1 2">KCTC 52045</strain>
    </source>
</reference>
<keyword evidence="2" id="KW-1185">Reference proteome</keyword>
<name>A0A2A8D2A9_9BACT</name>
<evidence type="ECO:0000313" key="1">
    <source>
        <dbReference type="EMBL" id="PEN15089.1"/>
    </source>
</evidence>
<accession>A0A2A8D2A9</accession>